<evidence type="ECO:0000256" key="3">
    <source>
        <dbReference type="ARBA" id="ARBA00022723"/>
    </source>
</evidence>
<proteinExistence type="inferred from homology"/>
<accession>A0A9P4P8I5</accession>
<comment type="similarity">
    <text evidence="2 6">Belongs to the cytochrome P450 family.</text>
</comment>
<dbReference type="InterPro" id="IPR001128">
    <property type="entry name" value="Cyt_P450"/>
</dbReference>
<evidence type="ECO:0000313" key="8">
    <source>
        <dbReference type="Proteomes" id="UP000799764"/>
    </source>
</evidence>
<feature type="binding site" description="axial binding residue" evidence="5">
    <location>
        <position position="453"/>
    </location>
    <ligand>
        <name>heme</name>
        <dbReference type="ChEBI" id="CHEBI:30413"/>
    </ligand>
    <ligandPart>
        <name>Fe</name>
        <dbReference type="ChEBI" id="CHEBI:18248"/>
    </ligandPart>
</feature>
<dbReference type="PANTHER" id="PTHR47582">
    <property type="entry name" value="P450, PUTATIVE (EUROFUNG)-RELATED"/>
    <property type="match status" value="1"/>
</dbReference>
<dbReference type="PRINTS" id="PR00465">
    <property type="entry name" value="EP450IV"/>
</dbReference>
<evidence type="ECO:0000256" key="2">
    <source>
        <dbReference type="ARBA" id="ARBA00010617"/>
    </source>
</evidence>
<dbReference type="AlphaFoldDB" id="A0A9P4P8I5"/>
<protein>
    <submittedName>
        <fullName evidence="7">Cytochrome P450</fullName>
    </submittedName>
</protein>
<dbReference type="CDD" id="cd11040">
    <property type="entry name" value="CYP7_CYP8-like"/>
    <property type="match status" value="1"/>
</dbReference>
<dbReference type="PROSITE" id="PS00086">
    <property type="entry name" value="CYTOCHROME_P450"/>
    <property type="match status" value="1"/>
</dbReference>
<name>A0A9P4P8I5_9PLEO</name>
<evidence type="ECO:0000256" key="1">
    <source>
        <dbReference type="ARBA" id="ARBA00001971"/>
    </source>
</evidence>
<comment type="cofactor">
    <cofactor evidence="1 5">
        <name>heme</name>
        <dbReference type="ChEBI" id="CHEBI:30413"/>
    </cofactor>
</comment>
<evidence type="ECO:0000256" key="6">
    <source>
        <dbReference type="RuleBase" id="RU000461"/>
    </source>
</evidence>
<dbReference type="EMBL" id="MU001509">
    <property type="protein sequence ID" value="KAF2439335.1"/>
    <property type="molecule type" value="Genomic_DNA"/>
</dbReference>
<dbReference type="InterPro" id="IPR036396">
    <property type="entry name" value="Cyt_P450_sf"/>
</dbReference>
<dbReference type="GO" id="GO:0016705">
    <property type="term" value="F:oxidoreductase activity, acting on paired donors, with incorporation or reduction of molecular oxygen"/>
    <property type="evidence" value="ECO:0007669"/>
    <property type="project" value="InterPro"/>
</dbReference>
<evidence type="ECO:0000313" key="7">
    <source>
        <dbReference type="EMBL" id="KAF2439335.1"/>
    </source>
</evidence>
<dbReference type="InterPro" id="IPR053007">
    <property type="entry name" value="CYP450_monoxygenase_sec-met"/>
</dbReference>
<dbReference type="PANTHER" id="PTHR47582:SF1">
    <property type="entry name" value="P450, PUTATIVE (EUROFUNG)-RELATED"/>
    <property type="match status" value="1"/>
</dbReference>
<keyword evidence="5 6" id="KW-0349">Heme</keyword>
<sequence>MPSISTSIALIGLALAVVYIALQWHLRATQDPREPPVIETTLPYITPALGLSKHTYFADLRKRYGKLPISTLRLPGQRIYVINDPQLISVVQRQYKILSFQSVEDRMSHKMFNFTPITKQLQKREADAWRTGPAHVPSPAHAQFKPLAPGKDLDDMNRIMLKSLEESMDDWVPPGSQSRRTHLFEWVKEVLVVPTTNGVYGSENLYRDPVARKKYWFVLAPIKSCTMLTHTRSFFDGIPTMIKGGGFLVKDSVAAIEFLSSTWAKGLQNGGHKKHSRFIQKLYEYYTERDFPIQDMSQLITGSAVAVLGNTLPTAFWLVIHLYSDRKVFEACREEIMAQVVHSKDAGGNPVRTVDITALKVACPLFHSAFREVLRLEAVGTGIRGVEEDHMLDGKYLLRKDALIFMPLVSQHLDHERWGADAEEYCYDRFADKTRPRVSNVSFRSFGGGTTLCPGRHFATTELLAFAAMLLLRFDILPKSGQWVVPTSLNAEMTTNMPAPDFDVDVEIRRRSDDEGLKWVWRLSESEHAAMLGDQDEHGNEKA</sequence>
<dbReference type="Pfam" id="PF00067">
    <property type="entry name" value="p450"/>
    <property type="match status" value="1"/>
</dbReference>
<dbReference type="InterPro" id="IPR002403">
    <property type="entry name" value="Cyt_P450_E_grp-IV"/>
</dbReference>
<reference evidence="7" key="1">
    <citation type="journal article" date="2020" name="Stud. Mycol.">
        <title>101 Dothideomycetes genomes: a test case for predicting lifestyles and emergence of pathogens.</title>
        <authorList>
            <person name="Haridas S."/>
            <person name="Albert R."/>
            <person name="Binder M."/>
            <person name="Bloem J."/>
            <person name="Labutti K."/>
            <person name="Salamov A."/>
            <person name="Andreopoulos B."/>
            <person name="Baker S."/>
            <person name="Barry K."/>
            <person name="Bills G."/>
            <person name="Bluhm B."/>
            <person name="Cannon C."/>
            <person name="Castanera R."/>
            <person name="Culley D."/>
            <person name="Daum C."/>
            <person name="Ezra D."/>
            <person name="Gonzalez J."/>
            <person name="Henrissat B."/>
            <person name="Kuo A."/>
            <person name="Liang C."/>
            <person name="Lipzen A."/>
            <person name="Lutzoni F."/>
            <person name="Magnuson J."/>
            <person name="Mondo S."/>
            <person name="Nolan M."/>
            <person name="Ohm R."/>
            <person name="Pangilinan J."/>
            <person name="Park H.-J."/>
            <person name="Ramirez L."/>
            <person name="Alfaro M."/>
            <person name="Sun H."/>
            <person name="Tritt A."/>
            <person name="Yoshinaga Y."/>
            <person name="Zwiers L.-H."/>
            <person name="Turgeon B."/>
            <person name="Goodwin S."/>
            <person name="Spatafora J."/>
            <person name="Crous P."/>
            <person name="Grigoriev I."/>
        </authorList>
    </citation>
    <scope>NUCLEOTIDE SEQUENCE</scope>
    <source>
        <strain evidence="7">CBS 690.94</strain>
    </source>
</reference>
<dbReference type="Proteomes" id="UP000799764">
    <property type="component" value="Unassembled WGS sequence"/>
</dbReference>
<dbReference type="OrthoDB" id="1470350at2759"/>
<comment type="caution">
    <text evidence="7">The sequence shown here is derived from an EMBL/GenBank/DDBJ whole genome shotgun (WGS) entry which is preliminary data.</text>
</comment>
<dbReference type="SUPFAM" id="SSF48264">
    <property type="entry name" value="Cytochrome P450"/>
    <property type="match status" value="1"/>
</dbReference>
<dbReference type="GO" id="GO:0020037">
    <property type="term" value="F:heme binding"/>
    <property type="evidence" value="ECO:0007669"/>
    <property type="project" value="InterPro"/>
</dbReference>
<keyword evidence="8" id="KW-1185">Reference proteome</keyword>
<gene>
    <name evidence="7" type="ORF">P171DRAFT_370019</name>
</gene>
<organism evidence="7 8">
    <name type="scientific">Karstenula rhodostoma CBS 690.94</name>
    <dbReference type="NCBI Taxonomy" id="1392251"/>
    <lineage>
        <taxon>Eukaryota</taxon>
        <taxon>Fungi</taxon>
        <taxon>Dikarya</taxon>
        <taxon>Ascomycota</taxon>
        <taxon>Pezizomycotina</taxon>
        <taxon>Dothideomycetes</taxon>
        <taxon>Pleosporomycetidae</taxon>
        <taxon>Pleosporales</taxon>
        <taxon>Massarineae</taxon>
        <taxon>Didymosphaeriaceae</taxon>
        <taxon>Karstenula</taxon>
    </lineage>
</organism>
<dbReference type="GO" id="GO:0004497">
    <property type="term" value="F:monooxygenase activity"/>
    <property type="evidence" value="ECO:0007669"/>
    <property type="project" value="UniProtKB-KW"/>
</dbReference>
<dbReference type="Gene3D" id="1.10.630.10">
    <property type="entry name" value="Cytochrome P450"/>
    <property type="match status" value="1"/>
</dbReference>
<evidence type="ECO:0000256" key="5">
    <source>
        <dbReference type="PIRSR" id="PIRSR602403-1"/>
    </source>
</evidence>
<keyword evidence="6" id="KW-0560">Oxidoreductase</keyword>
<evidence type="ECO:0000256" key="4">
    <source>
        <dbReference type="ARBA" id="ARBA00023004"/>
    </source>
</evidence>
<keyword evidence="6" id="KW-0503">Monooxygenase</keyword>
<dbReference type="InterPro" id="IPR017972">
    <property type="entry name" value="Cyt_P450_CS"/>
</dbReference>
<dbReference type="GO" id="GO:0005506">
    <property type="term" value="F:iron ion binding"/>
    <property type="evidence" value="ECO:0007669"/>
    <property type="project" value="InterPro"/>
</dbReference>
<keyword evidence="3 5" id="KW-0479">Metal-binding</keyword>
<keyword evidence="4 5" id="KW-0408">Iron</keyword>